<dbReference type="PANTHER" id="PTHR46796">
    <property type="entry name" value="HTH-TYPE TRANSCRIPTIONAL ACTIVATOR RHAS-RELATED"/>
    <property type="match status" value="1"/>
</dbReference>
<dbReference type="InterPro" id="IPR009057">
    <property type="entry name" value="Homeodomain-like_sf"/>
</dbReference>
<evidence type="ECO:0000313" key="6">
    <source>
        <dbReference type="Proteomes" id="UP001596223"/>
    </source>
</evidence>
<dbReference type="Gene3D" id="1.10.10.60">
    <property type="entry name" value="Homeodomain-like"/>
    <property type="match status" value="1"/>
</dbReference>
<dbReference type="PANTHER" id="PTHR46796:SF6">
    <property type="entry name" value="ARAC SUBFAMILY"/>
    <property type="match status" value="1"/>
</dbReference>
<evidence type="ECO:0000256" key="2">
    <source>
        <dbReference type="ARBA" id="ARBA00023125"/>
    </source>
</evidence>
<keyword evidence="3" id="KW-0804">Transcription</keyword>
<name>A0ABW1JKJ8_9NOCA</name>
<proteinExistence type="predicted"/>
<dbReference type="Pfam" id="PF14525">
    <property type="entry name" value="AraC_binding_2"/>
    <property type="match status" value="1"/>
</dbReference>
<keyword evidence="6" id="KW-1185">Reference proteome</keyword>
<evidence type="ECO:0000259" key="4">
    <source>
        <dbReference type="PROSITE" id="PS01124"/>
    </source>
</evidence>
<keyword evidence="1" id="KW-0805">Transcription regulation</keyword>
<protein>
    <submittedName>
        <fullName evidence="5">Helix-turn-helix domain-containing protein</fullName>
    </submittedName>
</protein>
<dbReference type="Proteomes" id="UP001596223">
    <property type="component" value="Unassembled WGS sequence"/>
</dbReference>
<accession>A0ABW1JKJ8</accession>
<dbReference type="PROSITE" id="PS01124">
    <property type="entry name" value="HTH_ARAC_FAMILY_2"/>
    <property type="match status" value="1"/>
</dbReference>
<dbReference type="InterPro" id="IPR035418">
    <property type="entry name" value="AraC-bd_2"/>
</dbReference>
<dbReference type="InterPro" id="IPR050204">
    <property type="entry name" value="AraC_XylS_family_regulators"/>
</dbReference>
<reference evidence="6" key="1">
    <citation type="journal article" date="2019" name="Int. J. Syst. Evol. Microbiol.">
        <title>The Global Catalogue of Microorganisms (GCM) 10K type strain sequencing project: providing services to taxonomists for standard genome sequencing and annotation.</title>
        <authorList>
            <consortium name="The Broad Institute Genomics Platform"/>
            <consortium name="The Broad Institute Genome Sequencing Center for Infectious Disease"/>
            <person name="Wu L."/>
            <person name="Ma J."/>
        </authorList>
    </citation>
    <scope>NUCLEOTIDE SEQUENCE [LARGE SCALE GENOMIC DNA]</scope>
    <source>
        <strain evidence="6">CCUG 36956</strain>
    </source>
</reference>
<dbReference type="SUPFAM" id="SSF46689">
    <property type="entry name" value="Homeodomain-like"/>
    <property type="match status" value="1"/>
</dbReference>
<organism evidence="5 6">
    <name type="scientific">Nocardia lasii</name>
    <dbReference type="NCBI Taxonomy" id="1616107"/>
    <lineage>
        <taxon>Bacteria</taxon>
        <taxon>Bacillati</taxon>
        <taxon>Actinomycetota</taxon>
        <taxon>Actinomycetes</taxon>
        <taxon>Mycobacteriales</taxon>
        <taxon>Nocardiaceae</taxon>
        <taxon>Nocardia</taxon>
    </lineage>
</organism>
<comment type="caution">
    <text evidence="5">The sequence shown here is derived from an EMBL/GenBank/DDBJ whole genome shotgun (WGS) entry which is preliminary data.</text>
</comment>
<dbReference type="Pfam" id="PF12833">
    <property type="entry name" value="HTH_18"/>
    <property type="match status" value="1"/>
</dbReference>
<dbReference type="EMBL" id="JBHSQN010000001">
    <property type="protein sequence ID" value="MFC6009679.1"/>
    <property type="molecule type" value="Genomic_DNA"/>
</dbReference>
<evidence type="ECO:0000256" key="1">
    <source>
        <dbReference type="ARBA" id="ARBA00023015"/>
    </source>
</evidence>
<gene>
    <name evidence="5" type="ORF">ACFP3H_01300</name>
</gene>
<sequence>MTIEPTTLEFSASSPRSVEFEQWAAVTERAYFPLSLEPVEEGPTFGRLTSGVLPGAEDFSLVAHAGGNQEYRRTKTHVARAAEEYLLVSIQVSGRARLTAGGRSVTLLPGQMTFLDSALPSLWDGSMAFEQVLVQLPSRILRQQPGLSEVRIPTAGLVVPESPAGVVGTYFRELARVRQESPAQADILAAGALDLLGSAVLLAAGGKPIDTPADTLSREHVLIYLRKRCTDADLTIDEVAAACHISRRTLFRLFSGPGDSFAVTLRRMRTRHARKLLMREGFPSPAAVAFASGFASERHFYRVFQAETGMTPGEYRHAHRR</sequence>
<evidence type="ECO:0000313" key="5">
    <source>
        <dbReference type="EMBL" id="MFC6009679.1"/>
    </source>
</evidence>
<dbReference type="RefSeq" id="WP_378598293.1">
    <property type="nucleotide sequence ID" value="NZ_JBHSQN010000001.1"/>
</dbReference>
<keyword evidence="2" id="KW-0238">DNA-binding</keyword>
<dbReference type="InterPro" id="IPR018060">
    <property type="entry name" value="HTH_AraC"/>
</dbReference>
<evidence type="ECO:0000256" key="3">
    <source>
        <dbReference type="ARBA" id="ARBA00023163"/>
    </source>
</evidence>
<feature type="domain" description="HTH araC/xylS-type" evidence="4">
    <location>
        <begin position="219"/>
        <end position="318"/>
    </location>
</feature>
<dbReference type="SMART" id="SM00342">
    <property type="entry name" value="HTH_ARAC"/>
    <property type="match status" value="1"/>
</dbReference>